<dbReference type="PANTHER" id="PTHR13696">
    <property type="entry name" value="P-LOOP CONTAINING NUCLEOSIDE TRIPHOSPHATE HYDROLASE"/>
    <property type="match status" value="1"/>
</dbReference>
<feature type="domain" description="CobQ/CobB/MinD/ParA nucleotide binding" evidence="1">
    <location>
        <begin position="3"/>
        <end position="180"/>
    </location>
</feature>
<dbReference type="SUPFAM" id="SSF52540">
    <property type="entry name" value="P-loop containing nucleoside triphosphate hydrolases"/>
    <property type="match status" value="1"/>
</dbReference>
<dbReference type="InterPro" id="IPR002586">
    <property type="entry name" value="CobQ/CobB/MinD/ParA_Nub-bd_dom"/>
</dbReference>
<dbReference type="Gene3D" id="3.40.50.300">
    <property type="entry name" value="P-loop containing nucleotide triphosphate hydrolases"/>
    <property type="match status" value="1"/>
</dbReference>
<dbReference type="PANTHER" id="PTHR13696:SF96">
    <property type="entry name" value="COBQ_COBB_MIND_PARA NUCLEOTIDE BINDING DOMAIN-CONTAINING PROTEIN"/>
    <property type="match status" value="1"/>
</dbReference>
<evidence type="ECO:0000313" key="2">
    <source>
        <dbReference type="EMBL" id="PSW91330.1"/>
    </source>
</evidence>
<accession>A0ABX5GMZ0</accession>
<dbReference type="EMBL" id="PYOP01000052">
    <property type="protein sequence ID" value="PSW91330.1"/>
    <property type="molecule type" value="Genomic_DNA"/>
</dbReference>
<organism evidence="2 3">
    <name type="scientific">Photobacterium iliopiscarium</name>
    <dbReference type="NCBI Taxonomy" id="56192"/>
    <lineage>
        <taxon>Bacteria</taxon>
        <taxon>Pseudomonadati</taxon>
        <taxon>Pseudomonadota</taxon>
        <taxon>Gammaproteobacteria</taxon>
        <taxon>Vibrionales</taxon>
        <taxon>Vibrionaceae</taxon>
        <taxon>Photobacterium</taxon>
    </lineage>
</organism>
<dbReference type="RefSeq" id="WP_045039058.1">
    <property type="nucleotide sequence ID" value="NZ_JZSR01000111.1"/>
</dbReference>
<evidence type="ECO:0000313" key="3">
    <source>
        <dbReference type="Proteomes" id="UP000241190"/>
    </source>
</evidence>
<evidence type="ECO:0000259" key="1">
    <source>
        <dbReference type="Pfam" id="PF01656"/>
    </source>
</evidence>
<dbReference type="InterPro" id="IPR027417">
    <property type="entry name" value="P-loop_NTPase"/>
</dbReference>
<protein>
    <recommendedName>
        <fullName evidence="1">CobQ/CobB/MinD/ParA nucleotide binding domain-containing protein</fullName>
    </recommendedName>
</protein>
<reference evidence="2 3" key="1">
    <citation type="submission" date="2018-03" db="EMBL/GenBank/DDBJ databases">
        <title>Whole genome sequencing of Histamine producing bacteria.</title>
        <authorList>
            <person name="Butler K."/>
        </authorList>
    </citation>
    <scope>NUCLEOTIDE SEQUENCE [LARGE SCALE GENOMIC DNA]</scope>
    <source>
        <strain evidence="2 3">ATCC 51761</strain>
    </source>
</reference>
<proteinExistence type="predicted"/>
<comment type="caution">
    <text evidence="2">The sequence shown here is derived from an EMBL/GenBank/DDBJ whole genome shotgun (WGS) entry which is preliminary data.</text>
</comment>
<dbReference type="CDD" id="cd02042">
    <property type="entry name" value="ParAB_family"/>
    <property type="match status" value="1"/>
</dbReference>
<dbReference type="PIRSF" id="PIRSF009320">
    <property type="entry name" value="Nuc_binding_HP_1000"/>
    <property type="match status" value="1"/>
</dbReference>
<dbReference type="InterPro" id="IPR050678">
    <property type="entry name" value="DNA_Partitioning_ATPase"/>
</dbReference>
<dbReference type="Pfam" id="PF01656">
    <property type="entry name" value="CbiA"/>
    <property type="match status" value="1"/>
</dbReference>
<keyword evidence="3" id="KW-1185">Reference proteome</keyword>
<dbReference type="Proteomes" id="UP000241190">
    <property type="component" value="Unassembled WGS sequence"/>
</dbReference>
<sequence length="212" mass="23293">MIITFTTRKGGAGKSTLAVHVLGAIMRELPLAKILAIDTDPQGDFSEFISDRKSNGYSVPVLSHQTTNIKRQSNGYDFVLIDLAGRDSKEAVSILRESDLAIVPVRPSSFDLNSLGYWLGRIEAEKTENLKLQTLVIINAASSNALNKELKETKAALVSINDIAHISNVVIRDRTAYRASIAYSKSVHEWTDSKAKAEISLLLKNIIELVNI</sequence>
<gene>
    <name evidence="2" type="ORF">C9J52_19285</name>
</gene>
<name>A0ABX5GMZ0_9GAMM</name>